<protein>
    <submittedName>
        <fullName evidence="2">DUF1161 domain-containing protein</fullName>
    </submittedName>
</protein>
<keyword evidence="3" id="KW-1185">Reference proteome</keyword>
<feature type="chain" id="PRO_5046980954" evidence="1">
    <location>
        <begin position="20"/>
        <end position="76"/>
    </location>
</feature>
<name>A0ABT6QQ60_9PSED</name>
<reference evidence="2 3" key="1">
    <citation type="submission" date="2023-02" db="EMBL/GenBank/DDBJ databases">
        <title>Pseudomonas chrutzelriedensis sp. nov., a potently antifungal strain isolated from moss.</title>
        <authorList>
            <person name="Schnyder A."/>
            <person name="Kalawong R."/>
            <person name="Eberl L."/>
            <person name="Agnoli K."/>
        </authorList>
    </citation>
    <scope>NUCLEOTIDE SEQUENCE [LARGE SCALE GENOMIC DNA]</scope>
    <source>
        <strain evidence="2 3">681</strain>
    </source>
</reference>
<comment type="caution">
    <text evidence="2">The sequence shown here is derived from an EMBL/GenBank/DDBJ whole genome shotgun (WGS) entry which is preliminary data.</text>
</comment>
<feature type="signal peptide" evidence="1">
    <location>
        <begin position="1"/>
        <end position="19"/>
    </location>
</feature>
<dbReference type="RefSeq" id="WP_259497990.1">
    <property type="nucleotide sequence ID" value="NZ_JARBWL010000002.1"/>
</dbReference>
<proteinExistence type="predicted"/>
<keyword evidence="1" id="KW-0732">Signal</keyword>
<sequence length="76" mass="8042">MKRLILAVGLLSLAGTAFAAGKSCDVLEKEIKDKLEAKGVHHYALQIVDKAGNNGADGKTVGTCDGGKKEIVYKRK</sequence>
<evidence type="ECO:0000313" key="3">
    <source>
        <dbReference type="Proteomes" id="UP001159100"/>
    </source>
</evidence>
<dbReference type="Proteomes" id="UP001159100">
    <property type="component" value="Unassembled WGS sequence"/>
</dbReference>
<dbReference type="EMBL" id="JARBWL010000002">
    <property type="protein sequence ID" value="MDI2593032.1"/>
    <property type="molecule type" value="Genomic_DNA"/>
</dbReference>
<gene>
    <name evidence="2" type="ORF">POF45_16565</name>
</gene>
<dbReference type="InterPro" id="IPR010595">
    <property type="entry name" value="DUF1161"/>
</dbReference>
<accession>A0ABT6QQ60</accession>
<evidence type="ECO:0000256" key="1">
    <source>
        <dbReference type="SAM" id="SignalP"/>
    </source>
</evidence>
<organism evidence="2 3">
    <name type="scientific">Pseudomonas fungipugnans</name>
    <dbReference type="NCBI Taxonomy" id="3024217"/>
    <lineage>
        <taxon>Bacteria</taxon>
        <taxon>Pseudomonadati</taxon>
        <taxon>Pseudomonadota</taxon>
        <taxon>Gammaproteobacteria</taxon>
        <taxon>Pseudomonadales</taxon>
        <taxon>Pseudomonadaceae</taxon>
        <taxon>Pseudomonas</taxon>
    </lineage>
</organism>
<evidence type="ECO:0000313" key="2">
    <source>
        <dbReference type="EMBL" id="MDI2593032.1"/>
    </source>
</evidence>
<dbReference type="Pfam" id="PF06649">
    <property type="entry name" value="DUF1161"/>
    <property type="match status" value="1"/>
</dbReference>